<keyword evidence="2" id="KW-0121">Carboxypeptidase</keyword>
<dbReference type="PRINTS" id="PR00724">
    <property type="entry name" value="CRBOXYPTASEC"/>
</dbReference>
<evidence type="ECO:0000313" key="6">
    <source>
        <dbReference type="EMBL" id="KAG5655623.1"/>
    </source>
</evidence>
<reference evidence="6" key="1">
    <citation type="submission" date="2021-04" db="EMBL/GenBank/DDBJ databases">
        <title>Draft genome of Fusarium avenaceum strain F156N33, isolated from an atmospheric sample in Virginia.</title>
        <authorList>
            <person name="Yang S."/>
            <person name="Vinatzer B.A."/>
            <person name="Coleman J."/>
        </authorList>
    </citation>
    <scope>NUCLEOTIDE SEQUENCE</scope>
    <source>
        <strain evidence="6">F156N33</strain>
    </source>
</reference>
<keyword evidence="4" id="KW-0378">Hydrolase</keyword>
<keyword evidence="3" id="KW-0645">Protease</keyword>
<sequence>MSGGPGASGQLGMYLDIGPCTVGPDANSTRRREHSWTDKANVVFVDQPSGVGFSHVNDRDQVPVQLYDGAQDIHSFLATFTSSIFPDLADRPLHITGESMAGHYVTAYTKHIISRQREARHGSGLPQLNIKSAVIVDGYIDASYQSSGYFDFFCSDWRGDGRDFPLMNATACTIMATAVPECKTLGAQCRLTYDEALCSFASSWCEEHVGRFFLDDVKPGGWNPYDSREKCIEPPLCFDLDHGVTERFLNREWVQERFGFRNVSFQLIDLDVAKRWEAAGHLFLPVTRELTWLLDETDVGVLFLNGNNDIIINTPGQIRMLDELPWHGQADYRNEKLRTWFHKGNQLVEDVASRRMVGAALAGTYKGGDRLKLVTLDDAGHFAPLHQPEAVGAVLQDWLEMHDG</sequence>
<dbReference type="Gene3D" id="3.40.50.1820">
    <property type="entry name" value="alpha/beta hydrolase"/>
    <property type="match status" value="1"/>
</dbReference>
<dbReference type="InterPro" id="IPR029058">
    <property type="entry name" value="AB_hydrolase_fold"/>
</dbReference>
<evidence type="ECO:0000256" key="2">
    <source>
        <dbReference type="ARBA" id="ARBA00022645"/>
    </source>
</evidence>
<dbReference type="Gene3D" id="1.10.287.410">
    <property type="match status" value="1"/>
</dbReference>
<evidence type="ECO:0000256" key="4">
    <source>
        <dbReference type="ARBA" id="ARBA00022801"/>
    </source>
</evidence>
<dbReference type="EMBL" id="JAGPUO010000027">
    <property type="protein sequence ID" value="KAG5655623.1"/>
    <property type="molecule type" value="Genomic_DNA"/>
</dbReference>
<organism evidence="6 7">
    <name type="scientific">Fusarium avenaceum</name>
    <dbReference type="NCBI Taxonomy" id="40199"/>
    <lineage>
        <taxon>Eukaryota</taxon>
        <taxon>Fungi</taxon>
        <taxon>Dikarya</taxon>
        <taxon>Ascomycota</taxon>
        <taxon>Pezizomycotina</taxon>
        <taxon>Sordariomycetes</taxon>
        <taxon>Hypocreomycetidae</taxon>
        <taxon>Hypocreales</taxon>
        <taxon>Nectriaceae</taxon>
        <taxon>Fusarium</taxon>
        <taxon>Fusarium tricinctum species complex</taxon>
    </lineage>
</organism>
<evidence type="ECO:0008006" key="8">
    <source>
        <dbReference type="Google" id="ProtNLM"/>
    </source>
</evidence>
<comment type="similarity">
    <text evidence="1">Belongs to the peptidase S10 family.</text>
</comment>
<proteinExistence type="inferred from homology"/>
<gene>
    <name evidence="6" type="ORF">KAF25_009122</name>
</gene>
<evidence type="ECO:0000256" key="5">
    <source>
        <dbReference type="ARBA" id="ARBA00023180"/>
    </source>
</evidence>
<evidence type="ECO:0000313" key="7">
    <source>
        <dbReference type="Proteomes" id="UP000782241"/>
    </source>
</evidence>
<accession>A0A9P7GWD6</accession>
<evidence type="ECO:0000256" key="1">
    <source>
        <dbReference type="ARBA" id="ARBA00009431"/>
    </source>
</evidence>
<comment type="caution">
    <text evidence="6">The sequence shown here is derived from an EMBL/GenBank/DDBJ whole genome shotgun (WGS) entry which is preliminary data.</text>
</comment>
<dbReference type="Pfam" id="PF00450">
    <property type="entry name" value="Peptidase_S10"/>
    <property type="match status" value="1"/>
</dbReference>
<keyword evidence="7" id="KW-1185">Reference proteome</keyword>
<dbReference type="GO" id="GO:0000324">
    <property type="term" value="C:fungal-type vacuole"/>
    <property type="evidence" value="ECO:0007669"/>
    <property type="project" value="TreeGrafter"/>
</dbReference>
<dbReference type="SUPFAM" id="SSF53474">
    <property type="entry name" value="alpha/beta-Hydrolases"/>
    <property type="match status" value="1"/>
</dbReference>
<dbReference type="InterPro" id="IPR001563">
    <property type="entry name" value="Peptidase_S10"/>
</dbReference>
<dbReference type="PANTHER" id="PTHR11802">
    <property type="entry name" value="SERINE PROTEASE FAMILY S10 SERINE CARBOXYPEPTIDASE"/>
    <property type="match status" value="1"/>
</dbReference>
<name>A0A9P7GWD6_9HYPO</name>
<dbReference type="AlphaFoldDB" id="A0A9P7GWD6"/>
<dbReference type="GO" id="GO:0006508">
    <property type="term" value="P:proteolysis"/>
    <property type="evidence" value="ECO:0007669"/>
    <property type="project" value="UniProtKB-KW"/>
</dbReference>
<dbReference type="PANTHER" id="PTHR11802:SF432">
    <property type="entry name" value="Y, PUTATIVE-RELATED"/>
    <property type="match status" value="1"/>
</dbReference>
<dbReference type="GO" id="GO:0004185">
    <property type="term" value="F:serine-type carboxypeptidase activity"/>
    <property type="evidence" value="ECO:0007669"/>
    <property type="project" value="InterPro"/>
</dbReference>
<protein>
    <recommendedName>
        <fullName evidence="8">Carboxypeptidase Y</fullName>
    </recommendedName>
</protein>
<evidence type="ECO:0000256" key="3">
    <source>
        <dbReference type="ARBA" id="ARBA00022670"/>
    </source>
</evidence>
<keyword evidence="5" id="KW-0325">Glycoprotein</keyword>
<dbReference type="Proteomes" id="UP000782241">
    <property type="component" value="Unassembled WGS sequence"/>
</dbReference>